<dbReference type="PANTHER" id="PTHR39327:SF1">
    <property type="entry name" value="BLR5470 PROTEIN"/>
    <property type="match status" value="1"/>
</dbReference>
<organism evidence="2">
    <name type="scientific">Rhodopseudomonas palustris (strain BisB18)</name>
    <dbReference type="NCBI Taxonomy" id="316056"/>
    <lineage>
        <taxon>Bacteria</taxon>
        <taxon>Pseudomonadati</taxon>
        <taxon>Pseudomonadota</taxon>
        <taxon>Alphaproteobacteria</taxon>
        <taxon>Hyphomicrobiales</taxon>
        <taxon>Nitrobacteraceae</taxon>
        <taxon>Rhodopseudomonas</taxon>
    </lineage>
</organism>
<evidence type="ECO:0000256" key="1">
    <source>
        <dbReference type="SAM" id="SignalP"/>
    </source>
</evidence>
<dbReference type="InterPro" id="IPR010319">
    <property type="entry name" value="Transglutaminase-like_Cys_pept"/>
</dbReference>
<feature type="signal peptide" evidence="1">
    <location>
        <begin position="1"/>
        <end position="26"/>
    </location>
</feature>
<dbReference type="Pfam" id="PF06035">
    <property type="entry name" value="Peptidase_C93"/>
    <property type="match status" value="1"/>
</dbReference>
<reference evidence="2" key="1">
    <citation type="submission" date="2006-03" db="EMBL/GenBank/DDBJ databases">
        <title>Complete sequence of Rhodopseudomonas palustris BisB18.</title>
        <authorList>
            <consortium name="US DOE Joint Genome Institute"/>
            <person name="Copeland A."/>
            <person name="Lucas S."/>
            <person name="Lapidus A."/>
            <person name="Barry K."/>
            <person name="Detter J.C."/>
            <person name="Glavina del Rio T."/>
            <person name="Hammon N."/>
            <person name="Israni S."/>
            <person name="Dalin E."/>
            <person name="Tice H."/>
            <person name="Pitluck S."/>
            <person name="Chain P."/>
            <person name="Malfatti S."/>
            <person name="Shin M."/>
            <person name="Vergez L."/>
            <person name="Schmutz J."/>
            <person name="Larimer F."/>
            <person name="Land M."/>
            <person name="Hauser L."/>
            <person name="Pelletier D.A."/>
            <person name="Kyrpides N."/>
            <person name="Anderson I."/>
            <person name="Oda Y."/>
            <person name="Harwood C.S."/>
            <person name="Richardson P."/>
        </authorList>
    </citation>
    <scope>NUCLEOTIDE SEQUENCE [LARGE SCALE GENOMIC DNA]</scope>
    <source>
        <strain evidence="2">BisB18</strain>
    </source>
</reference>
<dbReference type="eggNOG" id="COG3672">
    <property type="taxonomic scope" value="Bacteria"/>
</dbReference>
<gene>
    <name evidence="2" type="ordered locus">RPC_3134</name>
</gene>
<dbReference type="EMBL" id="CP000301">
    <property type="protein sequence ID" value="ABD88676.1"/>
    <property type="molecule type" value="Genomic_DNA"/>
</dbReference>
<dbReference type="AlphaFoldDB" id="Q212L0"/>
<protein>
    <submittedName>
        <fullName evidence="2">Transglutaminase-like cysteine peptidase, BTLCP</fullName>
    </submittedName>
</protein>
<evidence type="ECO:0000313" key="2">
    <source>
        <dbReference type="EMBL" id="ABD88676.1"/>
    </source>
</evidence>
<proteinExistence type="predicted"/>
<dbReference type="HOGENOM" id="CLU_092032_1_0_5"/>
<keyword evidence="1" id="KW-0732">Signal</keyword>
<dbReference type="Gene3D" id="3.10.620.30">
    <property type="match status" value="1"/>
</dbReference>
<feature type="chain" id="PRO_5004199714" evidence="1">
    <location>
        <begin position="27"/>
        <end position="209"/>
    </location>
</feature>
<name>Q212L0_RHOPB</name>
<dbReference type="RefSeq" id="WP_011473566.1">
    <property type="nucleotide sequence ID" value="NC_007925.1"/>
</dbReference>
<dbReference type="KEGG" id="rpc:RPC_3134"/>
<accession>Q212L0</accession>
<dbReference type="STRING" id="316056.RPC_3134"/>
<dbReference type="PANTHER" id="PTHR39327">
    <property type="match status" value="1"/>
</dbReference>
<dbReference type="OrthoDB" id="7206808at2"/>
<sequence length="209" mass="23273">MFCNRGLRTALAAAAAVLAMTTAAYAAGERVMYASLGDSARAPIGWIEFCSDTPVECRGSATQPRDIVMSQSTWKDLLRINRWVNDNIKPMTDLDHWGVVERWSIPTDGYGDCEDYVLMKRKMLIDAGWPREALLITVVRDTKGDGHAVLTVKSDKGEFILDNQNEEVVAWTETGYRFVKRQSQSDQNVWVALGDSRPAVATASAQQRK</sequence>